<name>A0A9E7EQG4_9LILI</name>
<dbReference type="OrthoDB" id="66620at2759"/>
<dbReference type="AlphaFoldDB" id="A0A9E7EQG4"/>
<gene>
    <name evidence="2" type="ORF">MUK42_01435</name>
</gene>
<dbReference type="EMBL" id="CP097503">
    <property type="protein sequence ID" value="URD80073.1"/>
    <property type="molecule type" value="Genomic_DNA"/>
</dbReference>
<protein>
    <submittedName>
        <fullName evidence="2">Pleiotropic drug resistance protein</fullName>
    </submittedName>
</protein>
<sequence length="75" mass="8311">MKVLQTKTLQATAIEGVKSSLQTDYTLRAGERQSSVFDEVIEFDAGPRRLTKRERRMGVGSSDGRRSPTPRGGGW</sequence>
<accession>A0A9E7EQG4</accession>
<evidence type="ECO:0000256" key="1">
    <source>
        <dbReference type="SAM" id="MobiDB-lite"/>
    </source>
</evidence>
<reference evidence="2" key="1">
    <citation type="submission" date="2022-05" db="EMBL/GenBank/DDBJ databases">
        <title>The Musa troglodytarum L. genome provides insights into the mechanism of non-climacteric behaviour and enrichment of carotenoids.</title>
        <authorList>
            <person name="Wang J."/>
        </authorList>
    </citation>
    <scope>NUCLEOTIDE SEQUENCE</scope>
    <source>
        <tissue evidence="2">Leaf</tissue>
    </source>
</reference>
<keyword evidence="3" id="KW-1185">Reference proteome</keyword>
<dbReference type="Proteomes" id="UP001055439">
    <property type="component" value="Chromosome 10"/>
</dbReference>
<organism evidence="2 3">
    <name type="scientific">Musa troglodytarum</name>
    <name type="common">fe'i banana</name>
    <dbReference type="NCBI Taxonomy" id="320322"/>
    <lineage>
        <taxon>Eukaryota</taxon>
        <taxon>Viridiplantae</taxon>
        <taxon>Streptophyta</taxon>
        <taxon>Embryophyta</taxon>
        <taxon>Tracheophyta</taxon>
        <taxon>Spermatophyta</taxon>
        <taxon>Magnoliopsida</taxon>
        <taxon>Liliopsida</taxon>
        <taxon>Zingiberales</taxon>
        <taxon>Musaceae</taxon>
        <taxon>Musa</taxon>
    </lineage>
</organism>
<feature type="region of interest" description="Disordered" evidence="1">
    <location>
        <begin position="47"/>
        <end position="75"/>
    </location>
</feature>
<proteinExistence type="predicted"/>
<evidence type="ECO:0000313" key="2">
    <source>
        <dbReference type="EMBL" id="URD80073.1"/>
    </source>
</evidence>
<evidence type="ECO:0000313" key="3">
    <source>
        <dbReference type="Proteomes" id="UP001055439"/>
    </source>
</evidence>